<dbReference type="SUPFAM" id="SSF54897">
    <property type="entry name" value="Protease propeptides/inhibitors"/>
    <property type="match status" value="1"/>
</dbReference>
<organism evidence="10 11">
    <name type="scientific">Streptomyces millisiae</name>
    <dbReference type="NCBI Taxonomy" id="3075542"/>
    <lineage>
        <taxon>Bacteria</taxon>
        <taxon>Bacillati</taxon>
        <taxon>Actinomycetota</taxon>
        <taxon>Actinomycetes</taxon>
        <taxon>Kitasatosporales</taxon>
        <taxon>Streptomycetaceae</taxon>
        <taxon>Streptomyces</taxon>
    </lineage>
</organism>
<gene>
    <name evidence="10" type="ORF">RNC47_17035</name>
</gene>
<feature type="chain" id="PRO_5045331610" evidence="7">
    <location>
        <begin position="25"/>
        <end position="400"/>
    </location>
</feature>
<evidence type="ECO:0000256" key="3">
    <source>
        <dbReference type="ARBA" id="ARBA00022801"/>
    </source>
</evidence>
<dbReference type="Pfam" id="PF00082">
    <property type="entry name" value="Peptidase_S8"/>
    <property type="match status" value="1"/>
</dbReference>
<dbReference type="PANTHER" id="PTHR43806:SF11">
    <property type="entry name" value="CEREVISIN-RELATED"/>
    <property type="match status" value="1"/>
</dbReference>
<keyword evidence="4 5" id="KW-0720">Serine protease</keyword>
<sequence length="400" mass="39980">MKRTPRRVALAGALTFALGLGALAAPAAAGAPGPPQGRIVHAGAPDAVAGSYLVRLRESAAAPRAGSAGAERVAERHGAEVTDAFPLTLNGLAVRATEAEARELAADPAVLSVTQDRLVRGAATQPSPPSWGLDRVDQPNLPLDRSYTYPDGGGEGVTIYVLDTGIRYGHVDFGGRAAFGYDRWSSGGNDGYGHGTHVAATAGGTSYGVAKAADLVSVRVLDDNNTGTTTSIVAGVEWVTANAEGPAVANMSLIGGANGLIDDAVRASIASGVTYVVAAGNNTGANAGSYSPARVAEAVTVASSTNTDARSGFSNIGPVVDIYAPGTDIVSAWYSSDTASRSWSGTSMAAPHVAGAAALYLADHPGATPAEVRDALVAAAKPGGIAQPGANTTGALLQVD</sequence>
<keyword evidence="2 5" id="KW-0645">Protease</keyword>
<evidence type="ECO:0000259" key="8">
    <source>
        <dbReference type="Pfam" id="PF00082"/>
    </source>
</evidence>
<dbReference type="InterPro" id="IPR023827">
    <property type="entry name" value="Peptidase_S8_Asp-AS"/>
</dbReference>
<keyword evidence="7" id="KW-0732">Signal</keyword>
<feature type="active site" description="Charge relay system" evidence="5">
    <location>
        <position position="194"/>
    </location>
</feature>
<feature type="domain" description="Inhibitor I9" evidence="9">
    <location>
        <begin position="62"/>
        <end position="120"/>
    </location>
</feature>
<evidence type="ECO:0000313" key="11">
    <source>
        <dbReference type="Proteomes" id="UP001183420"/>
    </source>
</evidence>
<comment type="caution">
    <text evidence="10">The sequence shown here is derived from an EMBL/GenBank/DDBJ whole genome shotgun (WGS) entry which is preliminary data.</text>
</comment>
<feature type="active site" description="Charge relay system" evidence="5">
    <location>
        <position position="347"/>
    </location>
</feature>
<keyword evidence="11" id="KW-1185">Reference proteome</keyword>
<protein>
    <submittedName>
        <fullName evidence="10">S8 family peptidase</fullName>
    </submittedName>
</protein>
<dbReference type="PROSITE" id="PS51892">
    <property type="entry name" value="SUBTILASE"/>
    <property type="match status" value="1"/>
</dbReference>
<dbReference type="RefSeq" id="WP_311599786.1">
    <property type="nucleotide sequence ID" value="NZ_JAVREM010000020.1"/>
</dbReference>
<dbReference type="InterPro" id="IPR000209">
    <property type="entry name" value="Peptidase_S8/S53_dom"/>
</dbReference>
<proteinExistence type="inferred from homology"/>
<dbReference type="PROSITE" id="PS00138">
    <property type="entry name" value="SUBTILASE_SER"/>
    <property type="match status" value="1"/>
</dbReference>
<dbReference type="InterPro" id="IPR015500">
    <property type="entry name" value="Peptidase_S8_subtilisin-rel"/>
</dbReference>
<dbReference type="InterPro" id="IPR034193">
    <property type="entry name" value="PCSK9_ProteinaseK-like"/>
</dbReference>
<dbReference type="PROSITE" id="PS00136">
    <property type="entry name" value="SUBTILASE_ASP"/>
    <property type="match status" value="1"/>
</dbReference>
<dbReference type="Gene3D" id="3.30.70.80">
    <property type="entry name" value="Peptidase S8 propeptide/proteinase inhibitor I9"/>
    <property type="match status" value="1"/>
</dbReference>
<reference evidence="11" key="1">
    <citation type="submission" date="2023-07" db="EMBL/GenBank/DDBJ databases">
        <title>30 novel species of actinomycetes from the DSMZ collection.</title>
        <authorList>
            <person name="Nouioui I."/>
        </authorList>
    </citation>
    <scope>NUCLEOTIDE SEQUENCE [LARGE SCALE GENOMIC DNA]</scope>
    <source>
        <strain evidence="11">DSM 44918</strain>
    </source>
</reference>
<comment type="similarity">
    <text evidence="1 5 6">Belongs to the peptidase S8 family.</text>
</comment>
<evidence type="ECO:0000256" key="2">
    <source>
        <dbReference type="ARBA" id="ARBA00022670"/>
    </source>
</evidence>
<dbReference type="InterPro" id="IPR036852">
    <property type="entry name" value="Peptidase_S8/S53_dom_sf"/>
</dbReference>
<dbReference type="Proteomes" id="UP001183420">
    <property type="component" value="Unassembled WGS sequence"/>
</dbReference>
<dbReference type="InterPro" id="IPR010259">
    <property type="entry name" value="S8pro/Inhibitor_I9"/>
</dbReference>
<keyword evidence="3 5" id="KW-0378">Hydrolase</keyword>
<dbReference type="InterPro" id="IPR006311">
    <property type="entry name" value="TAT_signal"/>
</dbReference>
<evidence type="ECO:0000256" key="4">
    <source>
        <dbReference type="ARBA" id="ARBA00022825"/>
    </source>
</evidence>
<feature type="domain" description="Peptidase S8/S53" evidence="8">
    <location>
        <begin position="154"/>
        <end position="383"/>
    </location>
</feature>
<dbReference type="InterPro" id="IPR023828">
    <property type="entry name" value="Peptidase_S8_Ser-AS"/>
</dbReference>
<accession>A0ABU2LR19</accession>
<evidence type="ECO:0000256" key="1">
    <source>
        <dbReference type="ARBA" id="ARBA00011073"/>
    </source>
</evidence>
<dbReference type="PANTHER" id="PTHR43806">
    <property type="entry name" value="PEPTIDASE S8"/>
    <property type="match status" value="1"/>
</dbReference>
<dbReference type="PRINTS" id="PR00723">
    <property type="entry name" value="SUBTILISIN"/>
</dbReference>
<evidence type="ECO:0000259" key="9">
    <source>
        <dbReference type="Pfam" id="PF05922"/>
    </source>
</evidence>
<feature type="active site" description="Charge relay system" evidence="5">
    <location>
        <position position="163"/>
    </location>
</feature>
<dbReference type="InterPro" id="IPR037045">
    <property type="entry name" value="S8pro/Inhibitor_I9_sf"/>
</dbReference>
<dbReference type="PROSITE" id="PS51318">
    <property type="entry name" value="TAT"/>
    <property type="match status" value="1"/>
</dbReference>
<dbReference type="EMBL" id="JAVREM010000020">
    <property type="protein sequence ID" value="MDT0320040.1"/>
    <property type="molecule type" value="Genomic_DNA"/>
</dbReference>
<evidence type="ECO:0000256" key="7">
    <source>
        <dbReference type="SAM" id="SignalP"/>
    </source>
</evidence>
<dbReference type="Pfam" id="PF05922">
    <property type="entry name" value="Inhibitor_I9"/>
    <property type="match status" value="1"/>
</dbReference>
<feature type="signal peptide" evidence="7">
    <location>
        <begin position="1"/>
        <end position="24"/>
    </location>
</feature>
<evidence type="ECO:0000256" key="5">
    <source>
        <dbReference type="PROSITE-ProRule" id="PRU01240"/>
    </source>
</evidence>
<evidence type="ECO:0000256" key="6">
    <source>
        <dbReference type="RuleBase" id="RU003355"/>
    </source>
</evidence>
<dbReference type="InterPro" id="IPR050131">
    <property type="entry name" value="Peptidase_S8_subtilisin-like"/>
</dbReference>
<dbReference type="CDD" id="cd04077">
    <property type="entry name" value="Peptidases_S8_PCSK9_ProteinaseK_like"/>
    <property type="match status" value="1"/>
</dbReference>
<name>A0ABU2LR19_9ACTN</name>
<dbReference type="Gene3D" id="3.40.50.200">
    <property type="entry name" value="Peptidase S8/S53 domain"/>
    <property type="match status" value="1"/>
</dbReference>
<evidence type="ECO:0000313" key="10">
    <source>
        <dbReference type="EMBL" id="MDT0320040.1"/>
    </source>
</evidence>
<dbReference type="SUPFAM" id="SSF52743">
    <property type="entry name" value="Subtilisin-like"/>
    <property type="match status" value="1"/>
</dbReference>